<gene>
    <name evidence="2" type="ORF">CDAR_477541</name>
</gene>
<dbReference type="EMBL" id="BPLQ01006558">
    <property type="protein sequence ID" value="GIY23516.1"/>
    <property type="molecule type" value="Genomic_DNA"/>
</dbReference>
<feature type="transmembrane region" description="Helical" evidence="1">
    <location>
        <begin position="23"/>
        <end position="43"/>
    </location>
</feature>
<evidence type="ECO:0000313" key="2">
    <source>
        <dbReference type="EMBL" id="GIY23516.1"/>
    </source>
</evidence>
<accession>A0AAV4RT27</accession>
<keyword evidence="1" id="KW-0812">Transmembrane</keyword>
<keyword evidence="1" id="KW-0472">Membrane</keyword>
<dbReference type="AlphaFoldDB" id="A0AAV4RT27"/>
<protein>
    <submittedName>
        <fullName evidence="2">Uncharacterized protein</fullName>
    </submittedName>
</protein>
<keyword evidence="3" id="KW-1185">Reference proteome</keyword>
<sequence>MSRINEQYLTSGKATPEPQTAGWLWSIFFFFLPPPPHFVFWSLKRGRKSRLYAVYEDFRVPPLGFLCNPSPIPRGSPEIASRDRVSDLESLSLARQIRRLVNNSEREEISRRAETSFSSVAI</sequence>
<keyword evidence="1" id="KW-1133">Transmembrane helix</keyword>
<dbReference type="Proteomes" id="UP001054837">
    <property type="component" value="Unassembled WGS sequence"/>
</dbReference>
<evidence type="ECO:0000256" key="1">
    <source>
        <dbReference type="SAM" id="Phobius"/>
    </source>
</evidence>
<proteinExistence type="predicted"/>
<evidence type="ECO:0000313" key="3">
    <source>
        <dbReference type="Proteomes" id="UP001054837"/>
    </source>
</evidence>
<organism evidence="2 3">
    <name type="scientific">Caerostris darwini</name>
    <dbReference type="NCBI Taxonomy" id="1538125"/>
    <lineage>
        <taxon>Eukaryota</taxon>
        <taxon>Metazoa</taxon>
        <taxon>Ecdysozoa</taxon>
        <taxon>Arthropoda</taxon>
        <taxon>Chelicerata</taxon>
        <taxon>Arachnida</taxon>
        <taxon>Araneae</taxon>
        <taxon>Araneomorphae</taxon>
        <taxon>Entelegynae</taxon>
        <taxon>Araneoidea</taxon>
        <taxon>Araneidae</taxon>
        <taxon>Caerostris</taxon>
    </lineage>
</organism>
<name>A0AAV4RT27_9ARAC</name>
<comment type="caution">
    <text evidence="2">The sequence shown here is derived from an EMBL/GenBank/DDBJ whole genome shotgun (WGS) entry which is preliminary data.</text>
</comment>
<reference evidence="2 3" key="1">
    <citation type="submission" date="2021-06" db="EMBL/GenBank/DDBJ databases">
        <title>Caerostris darwini draft genome.</title>
        <authorList>
            <person name="Kono N."/>
            <person name="Arakawa K."/>
        </authorList>
    </citation>
    <scope>NUCLEOTIDE SEQUENCE [LARGE SCALE GENOMIC DNA]</scope>
</reference>